<dbReference type="PANTHER" id="PTHR27004:SF439">
    <property type="entry name" value="LEUCINE-RICH REPEAT-CONTAINING N-TERMINAL PLANT-TYPE DOMAIN-CONTAINING PROTEIN"/>
    <property type="match status" value="1"/>
</dbReference>
<dbReference type="FunFam" id="3.80.10.10:FF:000383">
    <property type="entry name" value="Leucine-rich repeat receptor protein kinase EMS1"/>
    <property type="match status" value="1"/>
</dbReference>
<dbReference type="GO" id="GO:0005886">
    <property type="term" value="C:plasma membrane"/>
    <property type="evidence" value="ECO:0007669"/>
    <property type="project" value="UniProtKB-SubCell"/>
</dbReference>
<evidence type="ECO:0000256" key="6">
    <source>
        <dbReference type="ARBA" id="ARBA00022737"/>
    </source>
</evidence>
<dbReference type="Gene3D" id="3.80.10.10">
    <property type="entry name" value="Ribonuclease Inhibitor"/>
    <property type="match status" value="1"/>
</dbReference>
<sequence length="111" mass="12385">MVIDFSNNQFLGEIPKTLGELQSLIALSLSHNYLTGHIPLSLSDMIELKSFDLSSNKLQGRVPIELTNLGFLEKTLVKFDRDDDEEDLNWKFSILMGYAGCGLVLGLSMGY</sequence>
<evidence type="ECO:0000256" key="9">
    <source>
        <dbReference type="ARBA" id="ARBA00023170"/>
    </source>
</evidence>
<evidence type="ECO:0000256" key="8">
    <source>
        <dbReference type="ARBA" id="ARBA00023136"/>
    </source>
</evidence>
<keyword evidence="10" id="KW-0325">Glycoprotein</keyword>
<keyword evidence="9" id="KW-0675">Receptor</keyword>
<dbReference type="SUPFAM" id="SSF52058">
    <property type="entry name" value="L domain-like"/>
    <property type="match status" value="1"/>
</dbReference>
<dbReference type="Proteomes" id="UP000593561">
    <property type="component" value="Unassembled WGS sequence"/>
</dbReference>
<evidence type="ECO:0000313" key="12">
    <source>
        <dbReference type="Proteomes" id="UP000593561"/>
    </source>
</evidence>
<protein>
    <submittedName>
        <fullName evidence="11">Uncharacterized protein</fullName>
    </submittedName>
</protein>
<evidence type="ECO:0000313" key="11">
    <source>
        <dbReference type="EMBL" id="MBA0618842.1"/>
    </source>
</evidence>
<keyword evidence="12" id="KW-1185">Reference proteome</keyword>
<evidence type="ECO:0000256" key="10">
    <source>
        <dbReference type="ARBA" id="ARBA00023180"/>
    </source>
</evidence>
<keyword evidence="4" id="KW-0433">Leucine-rich repeat</keyword>
<keyword evidence="8" id="KW-0472">Membrane</keyword>
<gene>
    <name evidence="11" type="ORF">Godav_028129</name>
</gene>
<evidence type="ECO:0000256" key="1">
    <source>
        <dbReference type="ARBA" id="ARBA00004251"/>
    </source>
</evidence>
<organism evidence="11 12">
    <name type="scientific">Gossypium davidsonii</name>
    <name type="common">Davidson's cotton</name>
    <name type="synonym">Gossypium klotzschianum subsp. davidsonii</name>
    <dbReference type="NCBI Taxonomy" id="34287"/>
    <lineage>
        <taxon>Eukaryota</taxon>
        <taxon>Viridiplantae</taxon>
        <taxon>Streptophyta</taxon>
        <taxon>Embryophyta</taxon>
        <taxon>Tracheophyta</taxon>
        <taxon>Spermatophyta</taxon>
        <taxon>Magnoliopsida</taxon>
        <taxon>eudicotyledons</taxon>
        <taxon>Gunneridae</taxon>
        <taxon>Pentapetalae</taxon>
        <taxon>rosids</taxon>
        <taxon>malvids</taxon>
        <taxon>Malvales</taxon>
        <taxon>Malvaceae</taxon>
        <taxon>Malvoideae</taxon>
        <taxon>Gossypium</taxon>
    </lineage>
</organism>
<comment type="similarity">
    <text evidence="2">Belongs to the RLP family.</text>
</comment>
<keyword evidence="6" id="KW-0677">Repeat</keyword>
<dbReference type="InterPro" id="IPR001611">
    <property type="entry name" value="Leu-rich_rpt"/>
</dbReference>
<dbReference type="PANTHER" id="PTHR27004">
    <property type="entry name" value="RECEPTOR-LIKE PROTEIN 12 ISOFORM X1"/>
    <property type="match status" value="1"/>
</dbReference>
<keyword evidence="7" id="KW-1133">Transmembrane helix</keyword>
<feature type="non-terminal residue" evidence="11">
    <location>
        <position position="111"/>
    </location>
</feature>
<keyword evidence="3" id="KW-1003">Cell membrane</keyword>
<evidence type="ECO:0000256" key="7">
    <source>
        <dbReference type="ARBA" id="ARBA00022989"/>
    </source>
</evidence>
<dbReference type="InterPro" id="IPR032675">
    <property type="entry name" value="LRR_dom_sf"/>
</dbReference>
<evidence type="ECO:0000256" key="3">
    <source>
        <dbReference type="ARBA" id="ARBA00022475"/>
    </source>
</evidence>
<proteinExistence type="inferred from homology"/>
<dbReference type="AlphaFoldDB" id="A0A7J8RZT8"/>
<name>A0A7J8RZT8_GOSDV</name>
<evidence type="ECO:0000256" key="5">
    <source>
        <dbReference type="ARBA" id="ARBA00022692"/>
    </source>
</evidence>
<comment type="caution">
    <text evidence="11">The sequence shown here is derived from an EMBL/GenBank/DDBJ whole genome shotgun (WGS) entry which is preliminary data.</text>
</comment>
<keyword evidence="5" id="KW-0812">Transmembrane</keyword>
<accession>A0A7J8RZT8</accession>
<dbReference type="EMBL" id="JABFAC010000007">
    <property type="protein sequence ID" value="MBA0618842.1"/>
    <property type="molecule type" value="Genomic_DNA"/>
</dbReference>
<comment type="subcellular location">
    <subcellularLocation>
        <location evidence="1">Cell membrane</location>
        <topology evidence="1">Single-pass type I membrane protein</topology>
    </subcellularLocation>
</comment>
<evidence type="ECO:0000256" key="4">
    <source>
        <dbReference type="ARBA" id="ARBA00022614"/>
    </source>
</evidence>
<evidence type="ECO:0000256" key="2">
    <source>
        <dbReference type="ARBA" id="ARBA00009592"/>
    </source>
</evidence>
<reference evidence="11 12" key="1">
    <citation type="journal article" date="2019" name="Genome Biol. Evol.">
        <title>Insights into the evolution of the New World diploid cottons (Gossypium, subgenus Houzingenia) based on genome sequencing.</title>
        <authorList>
            <person name="Grover C.E."/>
            <person name="Arick M.A. 2nd"/>
            <person name="Thrash A."/>
            <person name="Conover J.L."/>
            <person name="Sanders W.S."/>
            <person name="Peterson D.G."/>
            <person name="Frelichowski J.E."/>
            <person name="Scheffler J.A."/>
            <person name="Scheffler B.E."/>
            <person name="Wendel J.F."/>
        </authorList>
    </citation>
    <scope>NUCLEOTIDE SEQUENCE [LARGE SCALE GENOMIC DNA]</scope>
    <source>
        <strain evidence="11">27</strain>
        <tissue evidence="11">Leaf</tissue>
    </source>
</reference>
<dbReference type="Pfam" id="PF00560">
    <property type="entry name" value="LRR_1"/>
    <property type="match status" value="3"/>
</dbReference>